<protein>
    <submittedName>
        <fullName evidence="1">Uncharacterized protein</fullName>
    </submittedName>
</protein>
<keyword evidence="2" id="KW-1185">Reference proteome</keyword>
<proteinExistence type="predicted"/>
<dbReference type="RefSeq" id="WP_166855663.1">
    <property type="nucleotide sequence ID" value="NZ_JAAQOM010000001.1"/>
</dbReference>
<dbReference type="Proteomes" id="UP000716322">
    <property type="component" value="Unassembled WGS sequence"/>
</dbReference>
<evidence type="ECO:0000313" key="1">
    <source>
        <dbReference type="EMBL" id="NIA52271.1"/>
    </source>
</evidence>
<gene>
    <name evidence="1" type="ORF">HAV22_01200</name>
</gene>
<reference evidence="1 2" key="1">
    <citation type="submission" date="2020-03" db="EMBL/GenBank/DDBJ databases">
        <title>Genome sequence of strain Massilia sp. TW-1.</title>
        <authorList>
            <person name="Chaudhary D.K."/>
        </authorList>
    </citation>
    <scope>NUCLEOTIDE SEQUENCE [LARGE SCALE GENOMIC DNA]</scope>
    <source>
        <strain evidence="1 2">TW-1</strain>
    </source>
</reference>
<evidence type="ECO:0000313" key="2">
    <source>
        <dbReference type="Proteomes" id="UP000716322"/>
    </source>
</evidence>
<accession>A0ABX0P5Q7</accession>
<name>A0ABX0P5Q7_9BURK</name>
<comment type="caution">
    <text evidence="1">The sequence shown here is derived from an EMBL/GenBank/DDBJ whole genome shotgun (WGS) entry which is preliminary data.</text>
</comment>
<dbReference type="EMBL" id="JAAQOM010000001">
    <property type="protein sequence ID" value="NIA52271.1"/>
    <property type="molecule type" value="Genomic_DNA"/>
</dbReference>
<sequence length="88" mass="9803">MPDSAATLMHYVDDAGWTEHAELVVQIMMSSVHPDVEASLATAALLPQRVRMSVSRFLSEILAGEFSDEQRHAIFTWTQSWALASLDQ</sequence>
<organism evidence="1 2">
    <name type="scientific">Telluria antibiotica</name>
    <dbReference type="NCBI Taxonomy" id="2717319"/>
    <lineage>
        <taxon>Bacteria</taxon>
        <taxon>Pseudomonadati</taxon>
        <taxon>Pseudomonadota</taxon>
        <taxon>Betaproteobacteria</taxon>
        <taxon>Burkholderiales</taxon>
        <taxon>Oxalobacteraceae</taxon>
        <taxon>Telluria group</taxon>
        <taxon>Telluria</taxon>
    </lineage>
</organism>